<organism evidence="4 5">
    <name type="scientific">Papaver atlanticum</name>
    <dbReference type="NCBI Taxonomy" id="357466"/>
    <lineage>
        <taxon>Eukaryota</taxon>
        <taxon>Viridiplantae</taxon>
        <taxon>Streptophyta</taxon>
        <taxon>Embryophyta</taxon>
        <taxon>Tracheophyta</taxon>
        <taxon>Spermatophyta</taxon>
        <taxon>Magnoliopsida</taxon>
        <taxon>Ranunculales</taxon>
        <taxon>Papaveraceae</taxon>
        <taxon>Papaveroideae</taxon>
        <taxon>Papaver</taxon>
    </lineage>
</organism>
<evidence type="ECO:0000256" key="3">
    <source>
        <dbReference type="SAM" id="Phobius"/>
    </source>
</evidence>
<evidence type="ECO:0000256" key="2">
    <source>
        <dbReference type="ARBA" id="ARBA00023136"/>
    </source>
</evidence>
<keyword evidence="3" id="KW-1133">Transmembrane helix</keyword>
<accession>A0AAD4SHT9</accession>
<dbReference type="PANTHER" id="PTHR31415:SF52">
    <property type="entry name" value="LATE EMBRYOGENESIS ABUNDANT (LEA) HYDROXYPROLINE-RICH GLYCOPROTEIN FAMILY-RELATED"/>
    <property type="match status" value="1"/>
</dbReference>
<keyword evidence="5" id="KW-1185">Reference proteome</keyword>
<gene>
    <name evidence="4" type="ORF">MKW98_003654</name>
</gene>
<feature type="transmembrane region" description="Helical" evidence="3">
    <location>
        <begin position="91"/>
        <end position="112"/>
    </location>
</feature>
<dbReference type="Proteomes" id="UP001202328">
    <property type="component" value="Unassembled WGS sequence"/>
</dbReference>
<dbReference type="InterPro" id="IPR044839">
    <property type="entry name" value="NDR1-like"/>
</dbReference>
<evidence type="ECO:0008006" key="6">
    <source>
        <dbReference type="Google" id="ProtNLM"/>
    </source>
</evidence>
<comment type="subcellular location">
    <subcellularLocation>
        <location evidence="1">Membrane</location>
    </subcellularLocation>
</comment>
<dbReference type="GO" id="GO:0009506">
    <property type="term" value="C:plasmodesma"/>
    <property type="evidence" value="ECO:0007669"/>
    <property type="project" value="TreeGrafter"/>
</dbReference>
<evidence type="ECO:0000256" key="1">
    <source>
        <dbReference type="ARBA" id="ARBA00004370"/>
    </source>
</evidence>
<comment type="caution">
    <text evidence="4">The sequence shown here is derived from an EMBL/GenBank/DDBJ whole genome shotgun (WGS) entry which is preliminary data.</text>
</comment>
<dbReference type="GO" id="GO:0098542">
    <property type="term" value="P:defense response to other organism"/>
    <property type="evidence" value="ECO:0007669"/>
    <property type="project" value="InterPro"/>
</dbReference>
<keyword evidence="2 3" id="KW-0472">Membrane</keyword>
<dbReference type="AlphaFoldDB" id="A0AAD4SHT9"/>
<reference evidence="4" key="1">
    <citation type="submission" date="2022-04" db="EMBL/GenBank/DDBJ databases">
        <title>A functionally conserved STORR gene fusion in Papaver species that diverged 16.8 million years ago.</title>
        <authorList>
            <person name="Catania T."/>
        </authorList>
    </citation>
    <scope>NUCLEOTIDE SEQUENCE</scope>
    <source>
        <strain evidence="4">S-188037</strain>
    </source>
</reference>
<dbReference type="GO" id="GO:0005886">
    <property type="term" value="C:plasma membrane"/>
    <property type="evidence" value="ECO:0007669"/>
    <property type="project" value="TreeGrafter"/>
</dbReference>
<evidence type="ECO:0000313" key="4">
    <source>
        <dbReference type="EMBL" id="KAI3908009.1"/>
    </source>
</evidence>
<evidence type="ECO:0000313" key="5">
    <source>
        <dbReference type="Proteomes" id="UP001202328"/>
    </source>
</evidence>
<protein>
    <recommendedName>
        <fullName evidence="6">Late embryogenesis abundant protein LEA-2 subgroup domain-containing protein</fullName>
    </recommendedName>
</protein>
<sequence>MANGARTNSTCSRCTGSIFSLGLTALFLWLGFRTFSPKFSIEMFEVPTLNTTSSSKGNSEIIDPTITFDLRLKNENLNEGVLYDTIKVTLYYYQLNISTFLPIGNISIPAFYQGHGKKAHRIESILSYGVPWEVAKLEVLNGSTTMFRVDLDTKVRYKYPLWKSKRHAIMGLRVNIPVNDQGVKAVKKGLRLSSD</sequence>
<keyword evidence="3" id="KW-0812">Transmembrane</keyword>
<name>A0AAD4SHT9_9MAGN</name>
<proteinExistence type="predicted"/>
<dbReference type="PANTHER" id="PTHR31415">
    <property type="entry name" value="OS05G0367900 PROTEIN"/>
    <property type="match status" value="1"/>
</dbReference>
<feature type="transmembrane region" description="Helical" evidence="3">
    <location>
        <begin position="12"/>
        <end position="32"/>
    </location>
</feature>
<dbReference type="EMBL" id="JAJJMB010010543">
    <property type="protein sequence ID" value="KAI3908009.1"/>
    <property type="molecule type" value="Genomic_DNA"/>
</dbReference>